<reference evidence="2" key="1">
    <citation type="submission" date="2025-08" db="UniProtKB">
        <authorList>
            <consortium name="Ensembl"/>
        </authorList>
    </citation>
    <scope>IDENTIFICATION</scope>
</reference>
<keyword evidence="3" id="KW-1185">Reference proteome</keyword>
<reference evidence="2" key="2">
    <citation type="submission" date="2025-09" db="UniProtKB">
        <authorList>
            <consortium name="Ensembl"/>
        </authorList>
    </citation>
    <scope>IDENTIFICATION</scope>
</reference>
<evidence type="ECO:0000313" key="2">
    <source>
        <dbReference type="Ensembl" id="ENSHBUP00000028066.1"/>
    </source>
</evidence>
<dbReference type="OMA" id="SWEGNSW"/>
<name>A0A3Q2WPV9_HAPBU</name>
<proteinExistence type="predicted"/>
<accession>A0A3Q2WPV9</accession>
<sequence>MFSTTFPPSFFKKFFLKERWHSTPVKTVSNIDTCRDSIVLLFEVFCHLCVWQKFTATDLSSTIIQRQRKELHLLMAELKDRETELNAMAASHLKQHHTWEQYRQRVLTLEQKCAHLDEEVQMRNEVIRVLTKHVRLVETREKEAQKELDEARQQICELEKKQKHISEKCQDFQEKNQSLNSTVTALSTQVGSLQVREEELSSMLKLKDQDMAKASSCILDLSGRLQDLETSLKKSRSQESKLLKDLEENKVSYKEARHEVTQLKGTLLKLCGRLFQIPLSLRKTLSWEGNSWKDELLELAHSKQERLMSELRCLRQVCENQQNDLQLMQLSCETLKGKTSQGLLGR</sequence>
<feature type="coiled-coil region" evidence="1">
    <location>
        <begin position="236"/>
        <end position="263"/>
    </location>
</feature>
<dbReference type="SUPFAM" id="SSF57997">
    <property type="entry name" value="Tropomyosin"/>
    <property type="match status" value="1"/>
</dbReference>
<keyword evidence="1" id="KW-0175">Coiled coil</keyword>
<dbReference type="Proteomes" id="UP000264840">
    <property type="component" value="Unplaced"/>
</dbReference>
<dbReference type="Ensembl" id="ENSHBUT00000016863.1">
    <property type="protein sequence ID" value="ENSHBUP00000028066.1"/>
    <property type="gene ID" value="ENSHBUG00000011729.1"/>
</dbReference>
<evidence type="ECO:0000313" key="3">
    <source>
        <dbReference type="Proteomes" id="UP000264840"/>
    </source>
</evidence>
<dbReference type="AlphaFoldDB" id="A0A3Q2WPV9"/>
<dbReference type="GeneTree" id="ENSGT00940000167301"/>
<feature type="coiled-coil region" evidence="1">
    <location>
        <begin position="134"/>
        <end position="161"/>
    </location>
</feature>
<evidence type="ECO:0000256" key="1">
    <source>
        <dbReference type="SAM" id="Coils"/>
    </source>
</evidence>
<protein>
    <submittedName>
        <fullName evidence="2">Coiled-coil domain containing 62</fullName>
    </submittedName>
</protein>
<organism evidence="2 3">
    <name type="scientific">Haplochromis burtoni</name>
    <name type="common">Burton's mouthbrooder</name>
    <name type="synonym">Chromis burtoni</name>
    <dbReference type="NCBI Taxonomy" id="8153"/>
    <lineage>
        <taxon>Eukaryota</taxon>
        <taxon>Metazoa</taxon>
        <taxon>Chordata</taxon>
        <taxon>Craniata</taxon>
        <taxon>Vertebrata</taxon>
        <taxon>Euteleostomi</taxon>
        <taxon>Actinopterygii</taxon>
        <taxon>Neopterygii</taxon>
        <taxon>Teleostei</taxon>
        <taxon>Neoteleostei</taxon>
        <taxon>Acanthomorphata</taxon>
        <taxon>Ovalentaria</taxon>
        <taxon>Cichlomorphae</taxon>
        <taxon>Cichliformes</taxon>
        <taxon>Cichlidae</taxon>
        <taxon>African cichlids</taxon>
        <taxon>Pseudocrenilabrinae</taxon>
        <taxon>Haplochromini</taxon>
        <taxon>Haplochromis</taxon>
    </lineage>
</organism>
<dbReference type="STRING" id="8153.ENSHBUP00000028066"/>